<evidence type="ECO:0000256" key="4">
    <source>
        <dbReference type="ARBA" id="ARBA00023110"/>
    </source>
</evidence>
<comment type="catalytic activity">
    <reaction evidence="7">
        <text>[protein]-peptidylproline (omega=180) = [protein]-peptidylproline (omega=0)</text>
        <dbReference type="Rhea" id="RHEA:16237"/>
        <dbReference type="Rhea" id="RHEA-COMP:10747"/>
        <dbReference type="Rhea" id="RHEA-COMP:10748"/>
        <dbReference type="ChEBI" id="CHEBI:83833"/>
        <dbReference type="ChEBI" id="CHEBI:83834"/>
        <dbReference type="EC" id="5.2.1.8"/>
    </reaction>
</comment>
<sequence length="475" mass="54283">MILTTRLLCFNLCLKVSVAFQTKTQPAHSNMLSLDINRTINMQHNRMNFFSLLLLSGITLFSSQLLAIEEIDSVAIVVNENIISNQEISIRFDDFKRQLELQGKSLPPEKLLKKQVIERIILDSIQLQLAKAQGIRIDDLQLNKALESIAKKNRTTLDEMHLLLEQKGISYKNFREQTRKDMIIRQLQKRMIYSRVKVSQQEIDIFLEQQKQSGDSANDKYHLAHILIATPEAASPEDVTKALEKADKVIDQLNQGQAFNDVALRFSDGRHALKGGDLGLRSAAQLPSLFLDAARRLKVDEITVPLRSAGGFHILKLINKKTKQHIVKQTHARHILIKADEITSNEDARKQLNEVKLKLDKGEDFAKLAAEYSQDPGSKSNGGDLGWASEGTFVPRFNEVMNSLNEGQLSEPFKSQFGWHILQVLERRQQDETEQLIRQKAELAIQNRKADEELQLWLRRARDEAYVEYRIETDS</sequence>
<keyword evidence="3 7" id="KW-0574">Periplasm</keyword>
<dbReference type="AlphaFoldDB" id="A0A370D9U3"/>
<dbReference type="SUPFAM" id="SSF109998">
    <property type="entry name" value="Triger factor/SurA peptide-binding domain-like"/>
    <property type="match status" value="1"/>
</dbReference>
<dbReference type="PROSITE" id="PS01096">
    <property type="entry name" value="PPIC_PPIASE_1"/>
    <property type="match status" value="1"/>
</dbReference>
<keyword evidence="11" id="KW-1185">Reference proteome</keyword>
<dbReference type="GO" id="GO:0050821">
    <property type="term" value="P:protein stabilization"/>
    <property type="evidence" value="ECO:0007669"/>
    <property type="project" value="InterPro"/>
</dbReference>
<evidence type="ECO:0000256" key="5">
    <source>
        <dbReference type="ARBA" id="ARBA00023186"/>
    </source>
</evidence>
<dbReference type="Pfam" id="PF09312">
    <property type="entry name" value="SurA_N"/>
    <property type="match status" value="1"/>
</dbReference>
<keyword evidence="6 7" id="KW-0413">Isomerase</keyword>
<dbReference type="InterPro" id="IPR023058">
    <property type="entry name" value="PPIase_PpiC_CS"/>
</dbReference>
<feature type="domain" description="PpiC" evidence="9">
    <location>
        <begin position="327"/>
        <end position="426"/>
    </location>
</feature>
<dbReference type="InterPro" id="IPR050280">
    <property type="entry name" value="OMP_Chaperone_SurA"/>
</dbReference>
<dbReference type="Gene3D" id="3.10.50.40">
    <property type="match status" value="2"/>
</dbReference>
<dbReference type="Pfam" id="PF13616">
    <property type="entry name" value="Rotamase_3"/>
    <property type="match status" value="1"/>
</dbReference>
<dbReference type="PANTHER" id="PTHR47637:SF1">
    <property type="entry name" value="CHAPERONE SURA"/>
    <property type="match status" value="1"/>
</dbReference>
<evidence type="ECO:0000256" key="6">
    <source>
        <dbReference type="ARBA" id="ARBA00023235"/>
    </source>
</evidence>
<proteinExistence type="inferred from homology"/>
<evidence type="ECO:0000313" key="10">
    <source>
        <dbReference type="EMBL" id="RDH81668.1"/>
    </source>
</evidence>
<reference evidence="10 11" key="1">
    <citation type="journal article" date="2018" name="ISME J.">
        <title>Endosymbiont genomes yield clues of tubeworm success.</title>
        <authorList>
            <person name="Li Y."/>
            <person name="Liles M.R."/>
            <person name="Halanych K.M."/>
        </authorList>
    </citation>
    <scope>NUCLEOTIDE SEQUENCE [LARGE SCALE GENOMIC DNA]</scope>
    <source>
        <strain evidence="10">A1464</strain>
    </source>
</reference>
<dbReference type="Pfam" id="PF00639">
    <property type="entry name" value="Rotamase"/>
    <property type="match status" value="1"/>
</dbReference>
<evidence type="ECO:0000256" key="7">
    <source>
        <dbReference type="HAMAP-Rule" id="MF_01183"/>
    </source>
</evidence>
<dbReference type="GO" id="GO:0003755">
    <property type="term" value="F:peptidyl-prolyl cis-trans isomerase activity"/>
    <property type="evidence" value="ECO:0007669"/>
    <property type="project" value="UniProtKB-UniRule"/>
</dbReference>
<evidence type="ECO:0000256" key="1">
    <source>
        <dbReference type="ARBA" id="ARBA00022729"/>
    </source>
</evidence>
<comment type="subcellular location">
    <subcellularLocation>
        <location evidence="7">Periplasm</location>
    </subcellularLocation>
    <text evidence="7">Is capable of associating with the outer membrane.</text>
</comment>
<dbReference type="GO" id="GO:0006457">
    <property type="term" value="P:protein folding"/>
    <property type="evidence" value="ECO:0007669"/>
    <property type="project" value="UniProtKB-UniRule"/>
</dbReference>
<dbReference type="PROSITE" id="PS50198">
    <property type="entry name" value="PPIC_PPIASE_2"/>
    <property type="match status" value="2"/>
</dbReference>
<dbReference type="HAMAP" id="MF_01183">
    <property type="entry name" value="Chaperone_SurA"/>
    <property type="match status" value="1"/>
</dbReference>
<dbReference type="SUPFAM" id="SSF54534">
    <property type="entry name" value="FKBP-like"/>
    <property type="match status" value="2"/>
</dbReference>
<keyword evidence="1 7" id="KW-0732">Signal</keyword>
<comment type="domain">
    <text evidence="7">The PPIase activity resides only in the second parvulin domain. The N-terminal region and the C-terminal tail are necessary and sufficient for the chaperone activity of SurA. The PPIase activity is dispensable for SurA to function as a chaperone. The N-terminal region and the C-terminal tail are also required for porin recognition.</text>
</comment>
<keyword evidence="5 7" id="KW-0143">Chaperone</keyword>
<name>A0A370D9U3_9GAMM</name>
<organism evidence="10 11">
    <name type="scientific">endosymbiont of Galathealinum brachiosum</name>
    <dbReference type="NCBI Taxonomy" id="2200906"/>
    <lineage>
        <taxon>Bacteria</taxon>
        <taxon>Pseudomonadati</taxon>
        <taxon>Pseudomonadota</taxon>
        <taxon>Gammaproteobacteria</taxon>
        <taxon>sulfur-oxidizing symbionts</taxon>
    </lineage>
</organism>
<evidence type="ECO:0000259" key="9">
    <source>
        <dbReference type="PROSITE" id="PS50198"/>
    </source>
</evidence>
<evidence type="ECO:0000256" key="8">
    <source>
        <dbReference type="SAM" id="Coils"/>
    </source>
</evidence>
<dbReference type="InterPro" id="IPR000297">
    <property type="entry name" value="PPIase_PpiC"/>
</dbReference>
<feature type="coiled-coil region" evidence="8">
    <location>
        <begin position="422"/>
        <end position="453"/>
    </location>
</feature>
<dbReference type="Gene3D" id="1.10.4030.10">
    <property type="entry name" value="Porin chaperone SurA, peptide-binding domain"/>
    <property type="match status" value="1"/>
</dbReference>
<dbReference type="GO" id="GO:0030288">
    <property type="term" value="C:outer membrane-bounded periplasmic space"/>
    <property type="evidence" value="ECO:0007669"/>
    <property type="project" value="InterPro"/>
</dbReference>
<accession>A0A370D9U3</accession>
<dbReference type="GO" id="GO:0043165">
    <property type="term" value="P:Gram-negative-bacterium-type cell outer membrane assembly"/>
    <property type="evidence" value="ECO:0007669"/>
    <property type="project" value="InterPro"/>
</dbReference>
<evidence type="ECO:0000256" key="3">
    <source>
        <dbReference type="ARBA" id="ARBA00022764"/>
    </source>
</evidence>
<dbReference type="InterPro" id="IPR046357">
    <property type="entry name" value="PPIase_dom_sf"/>
</dbReference>
<dbReference type="InterPro" id="IPR015391">
    <property type="entry name" value="SurA_N"/>
</dbReference>
<dbReference type="InterPro" id="IPR027304">
    <property type="entry name" value="Trigger_fact/SurA_dom_sf"/>
</dbReference>
<gene>
    <name evidence="7" type="primary">surA</name>
    <name evidence="10" type="ORF">DIZ80_16510</name>
</gene>
<protein>
    <recommendedName>
        <fullName evidence="7">Chaperone SurA</fullName>
    </recommendedName>
    <alternativeName>
        <fullName evidence="7">Peptidyl-prolyl cis-trans isomerase SurA</fullName>
        <shortName evidence="7">PPIase SurA</shortName>
        <ecNumber evidence="7">5.2.1.8</ecNumber>
    </alternativeName>
    <alternativeName>
        <fullName evidence="7">Rotamase SurA</fullName>
    </alternativeName>
</protein>
<keyword evidence="4 7" id="KW-0697">Rotamase</keyword>
<dbReference type="InterPro" id="IPR023034">
    <property type="entry name" value="PPIase_SurA"/>
</dbReference>
<dbReference type="EC" id="5.2.1.8" evidence="7"/>
<keyword evidence="8" id="KW-0175">Coiled coil</keyword>
<comment type="caution">
    <text evidence="10">The sequence shown here is derived from an EMBL/GenBank/DDBJ whole genome shotgun (WGS) entry which is preliminary data.</text>
</comment>
<dbReference type="Proteomes" id="UP000254266">
    <property type="component" value="Unassembled WGS sequence"/>
</dbReference>
<dbReference type="GO" id="GO:0051082">
    <property type="term" value="F:unfolded protein binding"/>
    <property type="evidence" value="ECO:0007669"/>
    <property type="project" value="UniProtKB-UniRule"/>
</dbReference>
<dbReference type="GO" id="GO:0042277">
    <property type="term" value="F:peptide binding"/>
    <property type="evidence" value="ECO:0007669"/>
    <property type="project" value="InterPro"/>
</dbReference>
<feature type="domain" description="PpiC" evidence="9">
    <location>
        <begin position="218"/>
        <end position="319"/>
    </location>
</feature>
<evidence type="ECO:0000313" key="11">
    <source>
        <dbReference type="Proteomes" id="UP000254266"/>
    </source>
</evidence>
<keyword evidence="2 7" id="KW-0677">Repeat</keyword>
<comment type="function">
    <text evidence="7">Chaperone involved in the correct folding and assembly of outer membrane proteins. Recognizes specific patterns of aromatic residues and the orientation of their side chains, which are found more frequently in integral outer membrane proteins. May act in both early periplasmic and late outer membrane-associated steps of protein maturation.</text>
</comment>
<evidence type="ECO:0000256" key="2">
    <source>
        <dbReference type="ARBA" id="ARBA00022737"/>
    </source>
</evidence>
<dbReference type="EMBL" id="QFXC01000013">
    <property type="protein sequence ID" value="RDH81668.1"/>
    <property type="molecule type" value="Genomic_DNA"/>
</dbReference>
<dbReference type="PANTHER" id="PTHR47637">
    <property type="entry name" value="CHAPERONE SURA"/>
    <property type="match status" value="1"/>
</dbReference>